<dbReference type="GO" id="GO:0005524">
    <property type="term" value="F:ATP binding"/>
    <property type="evidence" value="ECO:0007669"/>
    <property type="project" value="UniProtKB-KW"/>
</dbReference>
<keyword evidence="4" id="KW-0677">Repeat</keyword>
<evidence type="ECO:0000256" key="10">
    <source>
        <dbReference type="SAM" id="Phobius"/>
    </source>
</evidence>
<sequence length="1550" mass="171225">MAVALLVPLDMFWPFLSDTWDESLNIPFIAAFASALIFVITLSVNRSSVKTHVSERASERQKFTRHIEEHGGKTVIAFKTTRLLCASALLALTAHQTISKPPTEDGNASWLATYTFLLALLSVGTRERVRSLAVNHLTVVLLVVWGVYVYRDVWPFATFTLTPKDNAEGVLLWVKVALLTIAAVVVPLCIPRPYVPINPEESMVANPEQTASVLTLILYAWVDKAVWKAFRQGYAKLDDLPPLADYDHAKNLVKRGLPHLDPFQTPKRRHFFWGLTHIFWREYVVLALMLALRSILPLGGPLGVNRLLNYLEHGGEGMIVRPWVWVLLLFLGPTATALALQWYIYTVTTGSVRMKAIITQLVFEHALRIRMKAETVTTRPLPSTSGKAPDVASPAEPTIGEQHGVVPVIEGEMGEETVLREPDTTPTAALEGDTDKSMPQESFGGASNLVGRINNLVTTDLQMLENGRDFIALLVEVPTTLAFSTWFLYAVLGWSAFVGMAVMAALLPLPGYIASFIHGLQVKKMAMTDARVQTVTEMLGVVRMIKLFGWEPRVVDEVAAERREELRYVRQVRMRQFLMNYVNYLIPVVTMIVTYATYTVVMKKTLSASVLFSSITLFETLRNQIQMTFGLTPMMIQAKVSADRFDEFLHETELLDEFSDTADHSVDPLADDNIGMRNATFTWTTSDEVAPSRRVFRLLIEDELTFKRGRVNLVLGPTGSGKTSMLMALLGEMHYVPIGPGSYVNLPRSGGVAYAAQESWVQNETIKDNILFGSPFNAERYEKVIDQCGLRRDLELLDAGDLTEVGEKGLTLSSGQQARITLARAIYSPAEILLLDDVLAALDVHTSQWVVTKCFKGDLVRGRTIILVTHNVAVARPIADFVVSLGMDGRVHSQGSLLKALEADKDLAHDLTEQMQDDNTERGAEGPSFETTKPEHKGKLVVKEEVFSGQVSWPAFKLFFGSLGGQHPVMFWATCLGTYAACETMSTLQVWFLALWIRQYDVMPPEKVPVAVYITIYSLGQGLVVIFLSTSYLIYVFGALRASKVIHSRLVLSVFGTTLRWLDMTPASRIIARCTQDIQAVDNQFADWCFSWMQHSGMVATKLGAVVIMSPLMLIPGSTVFILGALCGYLYINTQLSAKREMGIAQGPVLGNFGAAIAGLVSIRAYGAQEMFRQESYARIDKLTRAARSYNVLNQWMGLRVDTLAALFTACVGAYMVYGPPRDPPSIGFSLNMAVQFSGLIIWWIKYTNALQVGGYNLERVLQYLSIEQEPKATTDGVPPAYWPASGALRVEKLSARYSADGPRVLHDISFEVKPGERVGIVGRTGSGKSSLTLALLRCILTEGKVYYDDIATDTLNLDSLRSKITIIPQSPELLSGTLRENLDPFREHDDATLNDALRAAGLFSLRGKTDEGGITLDSQIASGGGNLSVGQRQILALARAIVRQSKLLILDEATSALDYETDSVVQTSLRDELKKDVTLLTIAHRLQTIMDNDKIMVLDAGHIVEYGPPSELLGDENGFLRALVNESADKEHLLSAVSVKASSSVSSHV</sequence>
<evidence type="ECO:0000259" key="11">
    <source>
        <dbReference type="PROSITE" id="PS50893"/>
    </source>
</evidence>
<dbReference type="GO" id="GO:0140359">
    <property type="term" value="F:ABC-type transporter activity"/>
    <property type="evidence" value="ECO:0007669"/>
    <property type="project" value="InterPro"/>
</dbReference>
<dbReference type="InterPro" id="IPR017871">
    <property type="entry name" value="ABC_transporter-like_CS"/>
</dbReference>
<feature type="domain" description="ABC transmembrane type-1" evidence="12">
    <location>
        <begin position="284"/>
        <end position="637"/>
    </location>
</feature>
<evidence type="ECO:0000256" key="2">
    <source>
        <dbReference type="ARBA" id="ARBA00022448"/>
    </source>
</evidence>
<dbReference type="InterPro" id="IPR027417">
    <property type="entry name" value="P-loop_NTPase"/>
</dbReference>
<evidence type="ECO:0000256" key="8">
    <source>
        <dbReference type="ARBA" id="ARBA00023136"/>
    </source>
</evidence>
<feature type="domain" description="ABC transporter" evidence="11">
    <location>
        <begin position="684"/>
        <end position="913"/>
    </location>
</feature>
<dbReference type="CDD" id="cd18604">
    <property type="entry name" value="ABC_6TM_VMR1_D2_like"/>
    <property type="match status" value="1"/>
</dbReference>
<feature type="transmembrane region" description="Helical" evidence="10">
    <location>
        <begin position="1144"/>
        <end position="1163"/>
    </location>
</feature>
<gene>
    <name evidence="13" type="ORF">FOMPIDRAFT_99444</name>
</gene>
<keyword evidence="8 10" id="KW-0472">Membrane</keyword>
<protein>
    <recommendedName>
        <fullName evidence="15">P-loop containing nucleoside triphosphate hydrolase protein</fullName>
    </recommendedName>
</protein>
<dbReference type="SUPFAM" id="SSF52540">
    <property type="entry name" value="P-loop containing nucleoside triphosphate hydrolases"/>
    <property type="match status" value="2"/>
</dbReference>
<feature type="transmembrane region" description="Helical" evidence="10">
    <location>
        <begin position="132"/>
        <end position="150"/>
    </location>
</feature>
<dbReference type="GO" id="GO:0016887">
    <property type="term" value="F:ATP hydrolysis activity"/>
    <property type="evidence" value="ECO:0007669"/>
    <property type="project" value="InterPro"/>
</dbReference>
<evidence type="ECO:0000256" key="1">
    <source>
        <dbReference type="ARBA" id="ARBA00004141"/>
    </source>
</evidence>
<accession>S8EAQ8</accession>
<keyword evidence="7 10" id="KW-1133">Transmembrane helix</keyword>
<feature type="transmembrane region" description="Helical" evidence="10">
    <location>
        <begin position="170"/>
        <end position="190"/>
    </location>
</feature>
<dbReference type="SUPFAM" id="SSF90123">
    <property type="entry name" value="ABC transporter transmembrane region"/>
    <property type="match status" value="2"/>
</dbReference>
<dbReference type="STRING" id="743788.S8EAQ8"/>
<dbReference type="InParanoid" id="S8EAQ8"/>
<evidence type="ECO:0000313" key="14">
    <source>
        <dbReference type="Proteomes" id="UP000015241"/>
    </source>
</evidence>
<feature type="transmembrane region" description="Helical" evidence="10">
    <location>
        <begin position="495"/>
        <end position="517"/>
    </location>
</feature>
<feature type="transmembrane region" description="Helical" evidence="10">
    <location>
        <begin position="24"/>
        <end position="44"/>
    </location>
</feature>
<keyword evidence="3 10" id="KW-0812">Transmembrane</keyword>
<feature type="transmembrane region" description="Helical" evidence="10">
    <location>
        <begin position="323"/>
        <end position="345"/>
    </location>
</feature>
<organism evidence="13 14">
    <name type="scientific">Fomitopsis schrenkii</name>
    <name type="common">Brown rot fungus</name>
    <dbReference type="NCBI Taxonomy" id="2126942"/>
    <lineage>
        <taxon>Eukaryota</taxon>
        <taxon>Fungi</taxon>
        <taxon>Dikarya</taxon>
        <taxon>Basidiomycota</taxon>
        <taxon>Agaricomycotina</taxon>
        <taxon>Agaricomycetes</taxon>
        <taxon>Polyporales</taxon>
        <taxon>Fomitopsis</taxon>
    </lineage>
</organism>
<dbReference type="eggNOG" id="KOG0054">
    <property type="taxonomic scope" value="Eukaryota"/>
</dbReference>
<dbReference type="InterPro" id="IPR003593">
    <property type="entry name" value="AAA+_ATPase"/>
</dbReference>
<evidence type="ECO:0000259" key="12">
    <source>
        <dbReference type="PROSITE" id="PS50929"/>
    </source>
</evidence>
<feature type="transmembrane region" description="Helical" evidence="10">
    <location>
        <begin position="470"/>
        <end position="489"/>
    </location>
</feature>
<dbReference type="PROSITE" id="PS50929">
    <property type="entry name" value="ABC_TM1F"/>
    <property type="match status" value="2"/>
</dbReference>
<dbReference type="GO" id="GO:0016020">
    <property type="term" value="C:membrane"/>
    <property type="evidence" value="ECO:0007669"/>
    <property type="project" value="UniProtKB-SubCell"/>
</dbReference>
<keyword evidence="5" id="KW-0547">Nucleotide-binding</keyword>
<dbReference type="HOGENOM" id="CLU_000604_27_6_1"/>
<dbReference type="FunFam" id="3.40.50.300:FF:000838">
    <property type="entry name" value="ABC multidrug transporter (Eurofung)"/>
    <property type="match status" value="1"/>
</dbReference>
<dbReference type="PANTHER" id="PTHR24223">
    <property type="entry name" value="ATP-BINDING CASSETTE SUB-FAMILY C"/>
    <property type="match status" value="1"/>
</dbReference>
<dbReference type="Proteomes" id="UP000015241">
    <property type="component" value="Unassembled WGS sequence"/>
</dbReference>
<dbReference type="Pfam" id="PF00664">
    <property type="entry name" value="ABC_membrane"/>
    <property type="match status" value="2"/>
</dbReference>
<feature type="transmembrane region" description="Helical" evidence="10">
    <location>
        <begin position="1197"/>
        <end position="1218"/>
    </location>
</feature>
<keyword evidence="6" id="KW-0067">ATP-binding</keyword>
<feature type="transmembrane region" description="Helical" evidence="10">
    <location>
        <begin position="283"/>
        <end position="303"/>
    </location>
</feature>
<evidence type="ECO:0000256" key="6">
    <source>
        <dbReference type="ARBA" id="ARBA00022840"/>
    </source>
</evidence>
<dbReference type="Pfam" id="PF00005">
    <property type="entry name" value="ABC_tran"/>
    <property type="match status" value="2"/>
</dbReference>
<keyword evidence="14" id="KW-1185">Reference proteome</keyword>
<evidence type="ECO:0008006" key="15">
    <source>
        <dbReference type="Google" id="ProtNLM"/>
    </source>
</evidence>
<evidence type="ECO:0000256" key="3">
    <source>
        <dbReference type="ARBA" id="ARBA00022692"/>
    </source>
</evidence>
<evidence type="ECO:0000256" key="5">
    <source>
        <dbReference type="ARBA" id="ARBA00022741"/>
    </source>
</evidence>
<dbReference type="Gene3D" id="3.40.50.300">
    <property type="entry name" value="P-loop containing nucleotide triphosphate hydrolases"/>
    <property type="match status" value="2"/>
</dbReference>
<dbReference type="InterPro" id="IPR036640">
    <property type="entry name" value="ABC1_TM_sf"/>
</dbReference>
<dbReference type="PROSITE" id="PS50893">
    <property type="entry name" value="ABC_TRANSPORTER_2"/>
    <property type="match status" value="2"/>
</dbReference>
<proteinExistence type="predicted"/>
<keyword evidence="2" id="KW-0813">Transport</keyword>
<dbReference type="FunCoup" id="S8EAQ8">
    <property type="interactions" value="40"/>
</dbReference>
<feature type="transmembrane region" description="Helical" evidence="10">
    <location>
        <begin position="577"/>
        <end position="598"/>
    </location>
</feature>
<comment type="subcellular location">
    <subcellularLocation>
        <location evidence="1">Membrane</location>
        <topology evidence="1">Multi-pass membrane protein</topology>
    </subcellularLocation>
</comment>
<feature type="region of interest" description="Disordered" evidence="9">
    <location>
        <begin position="915"/>
        <end position="934"/>
    </location>
</feature>
<dbReference type="Gene3D" id="1.20.1560.10">
    <property type="entry name" value="ABC transporter type 1, transmembrane domain"/>
    <property type="match status" value="2"/>
</dbReference>
<feature type="domain" description="ABC transmembrane type-1" evidence="12">
    <location>
        <begin position="985"/>
        <end position="1243"/>
    </location>
</feature>
<dbReference type="SMART" id="SM00382">
    <property type="entry name" value="AAA"/>
    <property type="match status" value="2"/>
</dbReference>
<feature type="domain" description="ABC transporter" evidence="11">
    <location>
        <begin position="1289"/>
        <end position="1526"/>
    </location>
</feature>
<dbReference type="InterPro" id="IPR003439">
    <property type="entry name" value="ABC_transporter-like_ATP-bd"/>
</dbReference>
<dbReference type="OrthoDB" id="6500128at2759"/>
<name>S8EAQ8_FOMSC</name>
<evidence type="ECO:0000256" key="7">
    <source>
        <dbReference type="ARBA" id="ARBA00022989"/>
    </source>
</evidence>
<dbReference type="InterPro" id="IPR050173">
    <property type="entry name" value="ABC_transporter_C-like"/>
</dbReference>
<reference evidence="13 14" key="1">
    <citation type="journal article" date="2012" name="Science">
        <title>The Paleozoic origin of enzymatic lignin decomposition reconstructed from 31 fungal genomes.</title>
        <authorList>
            <person name="Floudas D."/>
            <person name="Binder M."/>
            <person name="Riley R."/>
            <person name="Barry K."/>
            <person name="Blanchette R.A."/>
            <person name="Henrissat B."/>
            <person name="Martinez A.T."/>
            <person name="Otillar R."/>
            <person name="Spatafora J.W."/>
            <person name="Yadav J.S."/>
            <person name="Aerts A."/>
            <person name="Benoit I."/>
            <person name="Boyd A."/>
            <person name="Carlson A."/>
            <person name="Copeland A."/>
            <person name="Coutinho P.M."/>
            <person name="de Vries R.P."/>
            <person name="Ferreira P."/>
            <person name="Findley K."/>
            <person name="Foster B."/>
            <person name="Gaskell J."/>
            <person name="Glotzer D."/>
            <person name="Gorecki P."/>
            <person name="Heitman J."/>
            <person name="Hesse C."/>
            <person name="Hori C."/>
            <person name="Igarashi K."/>
            <person name="Jurgens J.A."/>
            <person name="Kallen N."/>
            <person name="Kersten P."/>
            <person name="Kohler A."/>
            <person name="Kuees U."/>
            <person name="Kumar T.K.A."/>
            <person name="Kuo A."/>
            <person name="LaButti K."/>
            <person name="Larrondo L.F."/>
            <person name="Lindquist E."/>
            <person name="Ling A."/>
            <person name="Lombard V."/>
            <person name="Lucas S."/>
            <person name="Lundell T."/>
            <person name="Martin R."/>
            <person name="McLaughlin D.J."/>
            <person name="Morgenstern I."/>
            <person name="Morin E."/>
            <person name="Murat C."/>
            <person name="Nagy L.G."/>
            <person name="Nolan M."/>
            <person name="Ohm R.A."/>
            <person name="Patyshakuliyeva A."/>
            <person name="Rokas A."/>
            <person name="Ruiz-Duenas F.J."/>
            <person name="Sabat G."/>
            <person name="Salamov A."/>
            <person name="Samejima M."/>
            <person name="Schmutz J."/>
            <person name="Slot J.C."/>
            <person name="St John F."/>
            <person name="Stenlid J."/>
            <person name="Sun H."/>
            <person name="Sun S."/>
            <person name="Syed K."/>
            <person name="Tsang A."/>
            <person name="Wiebenga A."/>
            <person name="Young D."/>
            <person name="Pisabarro A."/>
            <person name="Eastwood D.C."/>
            <person name="Martin F."/>
            <person name="Cullen D."/>
            <person name="Grigoriev I.V."/>
            <person name="Hibbett D.S."/>
        </authorList>
    </citation>
    <scope>NUCLEOTIDE SEQUENCE</scope>
    <source>
        <strain evidence="14">FP-58527</strain>
    </source>
</reference>
<dbReference type="InterPro" id="IPR011527">
    <property type="entry name" value="ABC1_TM_dom"/>
</dbReference>
<evidence type="ECO:0000256" key="4">
    <source>
        <dbReference type="ARBA" id="ARBA00022737"/>
    </source>
</evidence>
<feature type="transmembrane region" description="Helical" evidence="10">
    <location>
        <begin position="1103"/>
        <end position="1132"/>
    </location>
</feature>
<evidence type="ECO:0000256" key="9">
    <source>
        <dbReference type="SAM" id="MobiDB-lite"/>
    </source>
</evidence>
<feature type="region of interest" description="Disordered" evidence="9">
    <location>
        <begin position="378"/>
        <end position="397"/>
    </location>
</feature>
<evidence type="ECO:0000313" key="13">
    <source>
        <dbReference type="EMBL" id="EPT02092.1"/>
    </source>
</evidence>
<dbReference type="CDD" id="cd03250">
    <property type="entry name" value="ABCC_MRP_domain1"/>
    <property type="match status" value="1"/>
</dbReference>
<feature type="transmembrane region" description="Helical" evidence="10">
    <location>
        <begin position="1014"/>
        <end position="1040"/>
    </location>
</feature>
<dbReference type="EMBL" id="KE504137">
    <property type="protein sequence ID" value="EPT02092.1"/>
    <property type="molecule type" value="Genomic_DNA"/>
</dbReference>
<dbReference type="PROSITE" id="PS00211">
    <property type="entry name" value="ABC_TRANSPORTER_1"/>
    <property type="match status" value="1"/>
</dbReference>
<dbReference type="PANTHER" id="PTHR24223:SF356">
    <property type="entry name" value="ATP-BINDING CASSETTE TRANSPORTER ABC4"/>
    <property type="match status" value="1"/>
</dbReference>
<dbReference type="FunFam" id="1.20.1560.10:FF:000013">
    <property type="entry name" value="ABC transporter C family member 2"/>
    <property type="match status" value="1"/>
</dbReference>
<feature type="region of interest" description="Disordered" evidence="9">
    <location>
        <begin position="418"/>
        <end position="438"/>
    </location>
</feature>
<dbReference type="CDD" id="cd03244">
    <property type="entry name" value="ABCC_MRP_domain2"/>
    <property type="match status" value="1"/>
</dbReference>
<dbReference type="CDD" id="cd18596">
    <property type="entry name" value="ABC_6TM_VMR1_D1_like"/>
    <property type="match status" value="1"/>
</dbReference>